<accession>A0A1C3ZYV4</accession>
<dbReference type="CDD" id="cd06091">
    <property type="entry name" value="KOW_NusG"/>
    <property type="match status" value="1"/>
</dbReference>
<comment type="similarity">
    <text evidence="4">Belongs to the NusG family.</text>
</comment>
<dbReference type="InterPro" id="IPR014722">
    <property type="entry name" value="Rib_uL2_dom2"/>
</dbReference>
<protein>
    <recommendedName>
        <fullName evidence="4">Transcription termination/antitermination protein NusG</fullName>
    </recommendedName>
</protein>
<evidence type="ECO:0000256" key="1">
    <source>
        <dbReference type="ARBA" id="ARBA00022814"/>
    </source>
</evidence>
<dbReference type="Gene3D" id="2.30.30.30">
    <property type="match status" value="1"/>
</dbReference>
<name>A0A1C3ZYV4_BACTU</name>
<dbReference type="InterPro" id="IPR001062">
    <property type="entry name" value="Transcrpt_antiterm_NusG"/>
</dbReference>
<evidence type="ECO:0000256" key="3">
    <source>
        <dbReference type="ARBA" id="ARBA00023163"/>
    </source>
</evidence>
<dbReference type="InterPro" id="IPR036735">
    <property type="entry name" value="NGN_dom_sf"/>
</dbReference>
<dbReference type="PANTHER" id="PTHR30265:SF4">
    <property type="entry name" value="KOW MOTIF FAMILY PROTEIN, EXPRESSED"/>
    <property type="match status" value="1"/>
</dbReference>
<evidence type="ECO:0000259" key="5">
    <source>
        <dbReference type="SMART" id="SM00738"/>
    </source>
</evidence>
<dbReference type="GO" id="GO:0006354">
    <property type="term" value="P:DNA-templated transcription elongation"/>
    <property type="evidence" value="ECO:0007669"/>
    <property type="project" value="InterPro"/>
</dbReference>
<evidence type="ECO:0000256" key="2">
    <source>
        <dbReference type="ARBA" id="ARBA00023015"/>
    </source>
</evidence>
<dbReference type="InterPro" id="IPR008991">
    <property type="entry name" value="Translation_prot_SH3-like_sf"/>
</dbReference>
<reference evidence="6 7" key="1">
    <citation type="submission" date="2016-08" db="EMBL/GenBank/DDBJ databases">
        <authorList>
            <person name="Seilhamer J.J."/>
        </authorList>
    </citation>
    <scope>NUCLEOTIDE SEQUENCE [LARGE SCALE GENOMIC DNA]</scope>
    <source>
        <strain evidence="6 7">IEBC_T61001</strain>
    </source>
</reference>
<dbReference type="SUPFAM" id="SSF82679">
    <property type="entry name" value="N-utilization substance G protein NusG, N-terminal domain"/>
    <property type="match status" value="1"/>
</dbReference>
<dbReference type="EMBL" id="FMBI01000020">
    <property type="protein sequence ID" value="SCB87513.1"/>
    <property type="molecule type" value="Genomic_DNA"/>
</dbReference>
<keyword evidence="1 4" id="KW-0889">Transcription antitermination</keyword>
<dbReference type="PRINTS" id="PR00338">
    <property type="entry name" value="NUSGTNSCPFCT"/>
</dbReference>
<dbReference type="InterPro" id="IPR006645">
    <property type="entry name" value="NGN-like_dom"/>
</dbReference>
<evidence type="ECO:0000313" key="6">
    <source>
        <dbReference type="EMBL" id="SCB87513.1"/>
    </source>
</evidence>
<gene>
    <name evidence="6" type="ORF">BTT61001_00487</name>
</gene>
<dbReference type="AlphaFoldDB" id="A0A1C3ZYV4"/>
<dbReference type="Proteomes" id="UP000195991">
    <property type="component" value="Unassembled WGS sequence"/>
</dbReference>
<dbReference type="RefSeq" id="WP_087983491.1">
    <property type="nucleotide sequence ID" value="NZ_FMBI01000020.1"/>
</dbReference>
<dbReference type="Gene3D" id="3.30.70.940">
    <property type="entry name" value="NusG, N-terminal domain"/>
    <property type="match status" value="1"/>
</dbReference>
<dbReference type="NCBIfam" id="NF033641">
    <property type="entry name" value="antiterm_LoaP"/>
    <property type="match status" value="1"/>
</dbReference>
<comment type="function">
    <text evidence="4">Participates in transcription elongation, termination and antitermination.</text>
</comment>
<keyword evidence="3 4" id="KW-0804">Transcription</keyword>
<organism evidence="6 7">
    <name type="scientific">Bacillus thuringiensis</name>
    <dbReference type="NCBI Taxonomy" id="1428"/>
    <lineage>
        <taxon>Bacteria</taxon>
        <taxon>Bacillati</taxon>
        <taxon>Bacillota</taxon>
        <taxon>Bacilli</taxon>
        <taxon>Bacillales</taxon>
        <taxon>Bacillaceae</taxon>
        <taxon>Bacillus</taxon>
        <taxon>Bacillus cereus group</taxon>
    </lineage>
</organism>
<dbReference type="GO" id="GO:0006353">
    <property type="term" value="P:DNA-templated transcription termination"/>
    <property type="evidence" value="ECO:0007669"/>
    <property type="project" value="UniProtKB-KW"/>
</dbReference>
<evidence type="ECO:0000256" key="4">
    <source>
        <dbReference type="RuleBase" id="RU000538"/>
    </source>
</evidence>
<feature type="domain" description="NusG-like N-terminal" evidence="5">
    <location>
        <begin position="1"/>
        <end position="111"/>
    </location>
</feature>
<dbReference type="InterPro" id="IPR043425">
    <property type="entry name" value="NusG-like"/>
</dbReference>
<dbReference type="Pfam" id="PF02357">
    <property type="entry name" value="NusG"/>
    <property type="match status" value="1"/>
</dbReference>
<keyword evidence="4" id="KW-0806">Transcription termination</keyword>
<dbReference type="CDD" id="cd08000">
    <property type="entry name" value="NGN"/>
    <property type="match status" value="1"/>
</dbReference>
<dbReference type="GO" id="GO:0032784">
    <property type="term" value="P:regulation of DNA-templated transcription elongation"/>
    <property type="evidence" value="ECO:0007669"/>
    <property type="project" value="InterPro"/>
</dbReference>
<dbReference type="InterPro" id="IPR047663">
    <property type="entry name" value="Transcription_antiterm_LoaP"/>
</dbReference>
<dbReference type="SMART" id="SM00738">
    <property type="entry name" value="NGN"/>
    <property type="match status" value="1"/>
</dbReference>
<proteinExistence type="inferred from homology"/>
<dbReference type="SUPFAM" id="SSF50104">
    <property type="entry name" value="Translation proteins SH3-like domain"/>
    <property type="match status" value="1"/>
</dbReference>
<dbReference type="GO" id="GO:0031564">
    <property type="term" value="P:transcription antitermination"/>
    <property type="evidence" value="ECO:0007669"/>
    <property type="project" value="UniProtKB-KW"/>
</dbReference>
<sequence>MNWYALFVENGKEEIVQHFLNLYFDESSLKSIVPKRKIPEKKAGVIKHVFKKMFPGYVLIYTRMDYQVFNIIKKIPRCYNVVNSGCYHSKDAGTYFSQIEKCEMDLILKLTNDTGIIDYSKVYVENTKVNVKSGPLKGMEGIIKKVDKRKNRAKLLINFMGLEKTVDVGIEIISN</sequence>
<dbReference type="PANTHER" id="PTHR30265">
    <property type="entry name" value="RHO-INTERACTING TRANSCRIPTION TERMINATION FACTOR NUSG"/>
    <property type="match status" value="1"/>
</dbReference>
<keyword evidence="2 4" id="KW-0805">Transcription regulation</keyword>
<evidence type="ECO:0000313" key="7">
    <source>
        <dbReference type="Proteomes" id="UP000195991"/>
    </source>
</evidence>